<feature type="binding site" evidence="6">
    <location>
        <position position="141"/>
    </location>
    <ligand>
        <name>S-adenosyl-L-methionine</name>
        <dbReference type="ChEBI" id="CHEBI:59789"/>
    </ligand>
</feature>
<dbReference type="Proteomes" id="UP000186141">
    <property type="component" value="Unassembled WGS sequence"/>
</dbReference>
<evidence type="ECO:0000256" key="1">
    <source>
        <dbReference type="ARBA" id="ARBA00022490"/>
    </source>
</evidence>
<dbReference type="InterPro" id="IPR003682">
    <property type="entry name" value="rRNA_ssu_MeTfrase_G"/>
</dbReference>
<feature type="binding site" evidence="6">
    <location>
        <position position="78"/>
    </location>
    <ligand>
        <name>S-adenosyl-L-methionine</name>
        <dbReference type="ChEBI" id="CHEBI:59789"/>
    </ligand>
</feature>
<dbReference type="EMBL" id="FTOT01000006">
    <property type="protein sequence ID" value="SIT12514.1"/>
    <property type="molecule type" value="Genomic_DNA"/>
</dbReference>
<comment type="caution">
    <text evidence="6">Lacks conserved residue(s) required for the propagation of feature annotation.</text>
</comment>
<dbReference type="EC" id="2.1.1.170" evidence="6"/>
<gene>
    <name evidence="6" type="primary">rsmG</name>
    <name evidence="7" type="ORF">SAMN05421774_10619</name>
</gene>
<keyword evidence="4 6" id="KW-0808">Transferase</keyword>
<reference evidence="7 8" key="1">
    <citation type="submission" date="2017-01" db="EMBL/GenBank/DDBJ databases">
        <authorList>
            <person name="Mah S.A."/>
            <person name="Swanson W.J."/>
            <person name="Moy G.W."/>
            <person name="Vacquier V.D."/>
        </authorList>
    </citation>
    <scope>NUCLEOTIDE SEQUENCE [LARGE SCALE GENOMIC DNA]</scope>
    <source>
        <strain evidence="7 8">DSM 26375</strain>
    </source>
</reference>
<organism evidence="7 8">
    <name type="scientific">Gemmobacter megaterium</name>
    <dbReference type="NCBI Taxonomy" id="1086013"/>
    <lineage>
        <taxon>Bacteria</taxon>
        <taxon>Pseudomonadati</taxon>
        <taxon>Pseudomonadota</taxon>
        <taxon>Alphaproteobacteria</taxon>
        <taxon>Rhodobacterales</taxon>
        <taxon>Paracoccaceae</taxon>
        <taxon>Gemmobacter</taxon>
    </lineage>
</organism>
<dbReference type="GO" id="GO:0070043">
    <property type="term" value="F:rRNA (guanine-N7-)-methyltransferase activity"/>
    <property type="evidence" value="ECO:0007669"/>
    <property type="project" value="UniProtKB-UniRule"/>
</dbReference>
<evidence type="ECO:0000256" key="2">
    <source>
        <dbReference type="ARBA" id="ARBA00022552"/>
    </source>
</evidence>
<comment type="subcellular location">
    <subcellularLocation>
        <location evidence="6">Cytoplasm</location>
    </subcellularLocation>
</comment>
<evidence type="ECO:0000256" key="4">
    <source>
        <dbReference type="ARBA" id="ARBA00022679"/>
    </source>
</evidence>
<keyword evidence="1 6" id="KW-0963">Cytoplasm</keyword>
<accession>A0A1N7PPD4</accession>
<dbReference type="SUPFAM" id="SSF53335">
    <property type="entry name" value="S-adenosyl-L-methionine-dependent methyltransferases"/>
    <property type="match status" value="1"/>
</dbReference>
<keyword evidence="3 6" id="KW-0489">Methyltransferase</keyword>
<dbReference type="Pfam" id="PF02527">
    <property type="entry name" value="GidB"/>
    <property type="match status" value="1"/>
</dbReference>
<dbReference type="AlphaFoldDB" id="A0A1N7PPD4"/>
<dbReference type="HAMAP" id="MF_00074">
    <property type="entry name" value="16SrRNA_methyltr_G"/>
    <property type="match status" value="1"/>
</dbReference>
<comment type="similarity">
    <text evidence="6">Belongs to the methyltransferase superfamily. RNA methyltransferase RsmG family.</text>
</comment>
<dbReference type="STRING" id="1086013.SAMN05421774_10619"/>
<feature type="binding site" evidence="6">
    <location>
        <begin position="127"/>
        <end position="128"/>
    </location>
    <ligand>
        <name>S-adenosyl-L-methionine</name>
        <dbReference type="ChEBI" id="CHEBI:59789"/>
    </ligand>
</feature>
<dbReference type="InterPro" id="IPR029063">
    <property type="entry name" value="SAM-dependent_MTases_sf"/>
</dbReference>
<evidence type="ECO:0000256" key="6">
    <source>
        <dbReference type="HAMAP-Rule" id="MF_00074"/>
    </source>
</evidence>
<feature type="binding site" evidence="6">
    <location>
        <position position="73"/>
    </location>
    <ligand>
        <name>S-adenosyl-L-methionine</name>
        <dbReference type="ChEBI" id="CHEBI:59789"/>
    </ligand>
</feature>
<protein>
    <recommendedName>
        <fullName evidence="6">Ribosomal RNA small subunit methyltransferase G</fullName>
        <ecNumber evidence="6">2.1.1.170</ecNumber>
    </recommendedName>
    <alternativeName>
        <fullName evidence="6">16S rRNA 7-methylguanosine methyltransferase</fullName>
        <shortName evidence="6">16S rRNA m7G methyltransferase</shortName>
    </alternativeName>
</protein>
<comment type="catalytic activity">
    <reaction evidence="6">
        <text>guanosine(527) in 16S rRNA + S-adenosyl-L-methionine = N(7)-methylguanosine(527) in 16S rRNA + S-adenosyl-L-homocysteine</text>
        <dbReference type="Rhea" id="RHEA:42732"/>
        <dbReference type="Rhea" id="RHEA-COMP:10209"/>
        <dbReference type="Rhea" id="RHEA-COMP:10210"/>
        <dbReference type="ChEBI" id="CHEBI:57856"/>
        <dbReference type="ChEBI" id="CHEBI:59789"/>
        <dbReference type="ChEBI" id="CHEBI:74269"/>
        <dbReference type="ChEBI" id="CHEBI:74480"/>
        <dbReference type="EC" id="2.1.1.170"/>
    </reaction>
</comment>
<name>A0A1N7PPD4_9RHOB</name>
<keyword evidence="8" id="KW-1185">Reference proteome</keyword>
<evidence type="ECO:0000313" key="7">
    <source>
        <dbReference type="EMBL" id="SIT12514.1"/>
    </source>
</evidence>
<dbReference type="PIRSF" id="PIRSF003078">
    <property type="entry name" value="GidB"/>
    <property type="match status" value="1"/>
</dbReference>
<proteinExistence type="inferred from homology"/>
<evidence type="ECO:0000256" key="5">
    <source>
        <dbReference type="ARBA" id="ARBA00022691"/>
    </source>
</evidence>
<dbReference type="PANTHER" id="PTHR31760:SF0">
    <property type="entry name" value="S-ADENOSYL-L-METHIONINE-DEPENDENT METHYLTRANSFERASES SUPERFAMILY PROTEIN"/>
    <property type="match status" value="1"/>
</dbReference>
<comment type="function">
    <text evidence="6">Specifically methylates the N7 position of guanine in position 527 of 16S rRNA.</text>
</comment>
<keyword evidence="2 6" id="KW-0698">rRNA processing</keyword>
<sequence length="212" mass="23482">MIRQHLSEMSGIELSEVTVSKLEAFRDLVLKWNPRINLVSRASLADLWTRHIADSAQLYRYACNVSGTWADLGSGGGFPGVVLAVLSTQAHPARQYRFVESDQRKAVFLREAVRVTECRASVVCDRIEQVDPMNADVVTARALASLPDLLGLVARHLRSDGLAILPKGANYKLELDAARANWAFDAQVHPSITDPDGHILQVEGLKERLEDR</sequence>
<evidence type="ECO:0000313" key="8">
    <source>
        <dbReference type="Proteomes" id="UP000186141"/>
    </source>
</evidence>
<dbReference type="Gene3D" id="3.40.50.150">
    <property type="entry name" value="Vaccinia Virus protein VP39"/>
    <property type="match status" value="1"/>
</dbReference>
<dbReference type="NCBIfam" id="TIGR00138">
    <property type="entry name" value="rsmG_gidB"/>
    <property type="match status" value="1"/>
</dbReference>
<dbReference type="RefSeq" id="WP_076532420.1">
    <property type="nucleotide sequence ID" value="NZ_BMEH01000006.1"/>
</dbReference>
<dbReference type="PANTHER" id="PTHR31760">
    <property type="entry name" value="S-ADENOSYL-L-METHIONINE-DEPENDENT METHYLTRANSFERASES SUPERFAMILY PROTEIN"/>
    <property type="match status" value="1"/>
</dbReference>
<evidence type="ECO:0000256" key="3">
    <source>
        <dbReference type="ARBA" id="ARBA00022603"/>
    </source>
</evidence>
<dbReference type="GO" id="GO:0005829">
    <property type="term" value="C:cytosol"/>
    <property type="evidence" value="ECO:0007669"/>
    <property type="project" value="TreeGrafter"/>
</dbReference>
<keyword evidence="5 6" id="KW-0949">S-adenosyl-L-methionine</keyword>